<keyword evidence="2" id="KW-1185">Reference proteome</keyword>
<dbReference type="EMBL" id="BAABZQ010000001">
    <property type="protein sequence ID" value="GAA6502959.1"/>
    <property type="molecule type" value="Genomic_DNA"/>
</dbReference>
<evidence type="ECO:0000313" key="1">
    <source>
        <dbReference type="EMBL" id="GAA6502959.1"/>
    </source>
</evidence>
<dbReference type="RefSeq" id="WP_156120880.1">
    <property type="nucleotide sequence ID" value="NZ_BAABZQ010000001.1"/>
</dbReference>
<reference evidence="1 2" key="1">
    <citation type="submission" date="2024-04" db="EMBL/GenBank/DDBJ databases">
        <title>Defined microbial consortia suppress multidrug-resistant proinflammatory Enterobacteriaceae via ecological control.</title>
        <authorList>
            <person name="Furuichi M."/>
            <person name="Kawaguchi T."/>
            <person name="Pust M."/>
            <person name="Yasuma K."/>
            <person name="Plichta D."/>
            <person name="Hasegawa N."/>
            <person name="Ohya T."/>
            <person name="Bhattarai S."/>
            <person name="Sasajima S."/>
            <person name="Aoto Y."/>
            <person name="Tuganbaev T."/>
            <person name="Yaginuma M."/>
            <person name="Ueda M."/>
            <person name="Okahashi N."/>
            <person name="Amafuji K."/>
            <person name="Kiridooshi Y."/>
            <person name="Sugita K."/>
            <person name="Strazar M."/>
            <person name="Skelly A."/>
            <person name="Suda W."/>
            <person name="Hattori M."/>
            <person name="Nakamoto N."/>
            <person name="Caballero S."/>
            <person name="Norman J."/>
            <person name="Olle B."/>
            <person name="Tanoue T."/>
            <person name="Arita M."/>
            <person name="Bucci V."/>
            <person name="Atarashi K."/>
            <person name="Xavier R."/>
            <person name="Honda K."/>
        </authorList>
    </citation>
    <scope>NUCLEOTIDE SEQUENCE [LARGE SCALE GENOMIC DNA]</scope>
    <source>
        <strain evidence="2">k34-0107-D12</strain>
    </source>
</reference>
<accession>A0ABQ0C2F0</accession>
<gene>
    <name evidence="1" type="ORF">K340107D12_57750</name>
</gene>
<sequence length="53" mass="6119">MARKQREIECVVTFTEGCEQRFTKAMLDIYEQRQEKAKLAGAKPNNLSKEKTA</sequence>
<name>A0ABQ0C2F0_9FIRM</name>
<protein>
    <submittedName>
        <fullName evidence="1">Uncharacterized protein</fullName>
    </submittedName>
</protein>
<organism evidence="1 2">
    <name type="scientific">Blautia parvula</name>
    <dbReference type="NCBI Taxonomy" id="2877527"/>
    <lineage>
        <taxon>Bacteria</taxon>
        <taxon>Bacillati</taxon>
        <taxon>Bacillota</taxon>
        <taxon>Clostridia</taxon>
        <taxon>Lachnospirales</taxon>
        <taxon>Lachnospiraceae</taxon>
        <taxon>Blautia</taxon>
    </lineage>
</organism>
<evidence type="ECO:0000313" key="2">
    <source>
        <dbReference type="Proteomes" id="UP001600941"/>
    </source>
</evidence>
<comment type="caution">
    <text evidence="1">The sequence shown here is derived from an EMBL/GenBank/DDBJ whole genome shotgun (WGS) entry which is preliminary data.</text>
</comment>
<dbReference type="Proteomes" id="UP001600941">
    <property type="component" value="Unassembled WGS sequence"/>
</dbReference>
<proteinExistence type="predicted"/>